<protein>
    <submittedName>
        <fullName evidence="1">Uncharacterized protein</fullName>
    </submittedName>
</protein>
<keyword evidence="2" id="KW-1185">Reference proteome</keyword>
<dbReference type="RefSeq" id="WP_281015903.1">
    <property type="nucleotide sequence ID" value="NZ_OX458334.1"/>
</dbReference>
<proteinExistence type="predicted"/>
<dbReference type="Proteomes" id="UP001162030">
    <property type="component" value="Plasmid MSZNORminor"/>
</dbReference>
<geneLocation type="plasmid" evidence="1 2">
    <name>MSZNORminor</name>
</geneLocation>
<organism evidence="1 2">
    <name type="scientific">Methylocaldum szegediense</name>
    <dbReference type="NCBI Taxonomy" id="73780"/>
    <lineage>
        <taxon>Bacteria</taxon>
        <taxon>Pseudomonadati</taxon>
        <taxon>Pseudomonadota</taxon>
        <taxon>Gammaproteobacteria</taxon>
        <taxon>Methylococcales</taxon>
        <taxon>Methylococcaceae</taxon>
        <taxon>Methylocaldum</taxon>
    </lineage>
</organism>
<evidence type="ECO:0000313" key="2">
    <source>
        <dbReference type="Proteomes" id="UP001162030"/>
    </source>
</evidence>
<name>A0ABM9I9T0_9GAMM</name>
<reference evidence="1 2" key="1">
    <citation type="submission" date="2023-03" db="EMBL/GenBank/DDBJ databases">
        <authorList>
            <person name="Pearce D."/>
        </authorList>
    </citation>
    <scope>NUCLEOTIDE SEQUENCE [LARGE SCALE GENOMIC DNA]</scope>
    <source>
        <strain evidence="1">Msz</strain>
        <plasmid evidence="1 2">MSZNORminor</plasmid>
    </source>
</reference>
<accession>A0ABM9I9T0</accession>
<dbReference type="EMBL" id="OX458334">
    <property type="protein sequence ID" value="CAI8982180.1"/>
    <property type="molecule type" value="Genomic_DNA"/>
</dbReference>
<gene>
    <name evidence="1" type="ORF">MSZNOR_P0022</name>
</gene>
<keyword evidence="1" id="KW-0614">Plasmid</keyword>
<sequence length="119" mass="13218">MNEDKLFGRGWAFFTGGGSRNGSSLPALDDPLDLLEWMRGFGAAMADYDLDGRYPSVQAALLDCGVDGDLLEDLLQATEVIRDGEEWHRWPADRPIRGFEHAGFGRTSVKDTYLRTVPP</sequence>
<evidence type="ECO:0000313" key="1">
    <source>
        <dbReference type="EMBL" id="CAI8982180.1"/>
    </source>
</evidence>